<accession>A0ABX7RMF8</accession>
<reference evidence="2 3" key="1">
    <citation type="submission" date="2021-03" db="EMBL/GenBank/DDBJ databases">
        <title>Streptomyces strains.</title>
        <authorList>
            <person name="Lund M.B."/>
            <person name="Toerring T."/>
        </authorList>
    </citation>
    <scope>NUCLEOTIDE SEQUENCE [LARGE SCALE GENOMIC DNA]</scope>
    <source>
        <strain evidence="2 3">KCC S-1010</strain>
    </source>
</reference>
<dbReference type="EMBL" id="CP071595">
    <property type="protein sequence ID" value="QSY49446.1"/>
    <property type="molecule type" value="Genomic_DNA"/>
</dbReference>
<feature type="region of interest" description="Disordered" evidence="1">
    <location>
        <begin position="77"/>
        <end position="96"/>
    </location>
</feature>
<keyword evidence="3" id="KW-1185">Reference proteome</keyword>
<protein>
    <submittedName>
        <fullName evidence="2">Uncharacterized protein</fullName>
    </submittedName>
</protein>
<proteinExistence type="predicted"/>
<gene>
    <name evidence="2" type="ORF">J3S04_31820</name>
</gene>
<feature type="compositionally biased region" description="Basic and acidic residues" evidence="1">
    <location>
        <begin position="78"/>
        <end position="96"/>
    </location>
</feature>
<name>A0ABX7RMF8_9ACTN</name>
<sequence>MRLQVVTMTGRPVWRDDRVAAPLGGGLLHCLPRATVPPRVPGGGAATVNSRRRSFPPASASWSTVTISWNFIGMSSRRLPDEPGRTEDRRGYDWSG</sequence>
<dbReference type="Proteomes" id="UP000671836">
    <property type="component" value="Chromosome"/>
</dbReference>
<organism evidence="2 3">
    <name type="scientific">Streptomyces griseocarneus</name>
    <dbReference type="NCBI Taxonomy" id="51201"/>
    <lineage>
        <taxon>Bacteria</taxon>
        <taxon>Bacillati</taxon>
        <taxon>Actinomycetota</taxon>
        <taxon>Actinomycetes</taxon>
        <taxon>Kitasatosporales</taxon>
        <taxon>Streptomycetaceae</taxon>
        <taxon>Streptomyces</taxon>
    </lineage>
</organism>
<evidence type="ECO:0000313" key="3">
    <source>
        <dbReference type="Proteomes" id="UP000671836"/>
    </source>
</evidence>
<evidence type="ECO:0000313" key="2">
    <source>
        <dbReference type="EMBL" id="QSY49446.1"/>
    </source>
</evidence>
<evidence type="ECO:0000256" key="1">
    <source>
        <dbReference type="SAM" id="MobiDB-lite"/>
    </source>
</evidence>
<dbReference type="RefSeq" id="WP_086566143.1">
    <property type="nucleotide sequence ID" value="NZ_CP071595.1"/>
</dbReference>